<name>A0ABP0N9Q1_9DINO</name>
<evidence type="ECO:0000256" key="4">
    <source>
        <dbReference type="SAM" id="SignalP"/>
    </source>
</evidence>
<dbReference type="InterPro" id="IPR004263">
    <property type="entry name" value="Exostosin"/>
</dbReference>
<evidence type="ECO:0000256" key="3">
    <source>
        <dbReference type="SAM" id="MobiDB-lite"/>
    </source>
</evidence>
<feature type="region of interest" description="Disordered" evidence="3">
    <location>
        <begin position="129"/>
        <end position="148"/>
    </location>
</feature>
<evidence type="ECO:0000259" key="5">
    <source>
        <dbReference type="Pfam" id="PF03016"/>
    </source>
</evidence>
<keyword evidence="7" id="KW-1185">Reference proteome</keyword>
<evidence type="ECO:0000256" key="2">
    <source>
        <dbReference type="SAM" id="Coils"/>
    </source>
</evidence>
<reference evidence="6 7" key="1">
    <citation type="submission" date="2024-02" db="EMBL/GenBank/DDBJ databases">
        <authorList>
            <person name="Chen Y."/>
            <person name="Shah S."/>
            <person name="Dougan E. K."/>
            <person name="Thang M."/>
            <person name="Chan C."/>
        </authorList>
    </citation>
    <scope>NUCLEOTIDE SEQUENCE [LARGE SCALE GENOMIC DNA]</scope>
</reference>
<dbReference type="PANTHER" id="PTHR11062">
    <property type="entry name" value="EXOSTOSIN HEPARAN SULFATE GLYCOSYLTRANSFERASE -RELATED"/>
    <property type="match status" value="1"/>
</dbReference>
<feature type="region of interest" description="Disordered" evidence="3">
    <location>
        <begin position="369"/>
        <end position="389"/>
    </location>
</feature>
<feature type="domain" description="Exostosin GT47" evidence="5">
    <location>
        <begin position="778"/>
        <end position="1129"/>
    </location>
</feature>
<sequence>MSRPSVRTMVASLACFLCFWLGVWARIWWHEELDRSEIEMLKAENERWIKQSENCIEELDVLNERCPVQSDPSCVDELKRLKQRCSRDAQQSLVGAASFFNALKTIAVTVAAAAVAMAAVAHRWTHRRVEAPEPGDGGGAEDAAEAAEALATVEAVEAPSPAPELQPETEKETATLPSSSTSDASDLVDEAGNDSEHSSCLVSKNDAVELTERVDPPGVATEAETDMSQPKKDDAKPTLFGFDMLARPNIDRIVDFFGPPLLCKMAYGLRLINNNATSGGNGRDWICFGDEAFRRGRAELPLSPKGSAAMEVRRSWQRDRALKRAERAQMTMQAQSPDGMMKAPRGLPGLAVLQKWHRVHNAPVVNDREGLIDARPPPSGPQATNEQLVHSRSTGALTEDPMMSWRAETFQKPTFPVSQYHYFSVPHVAFAKIPAPAPGDSRVEAAEKAADQTEKYFYFSDPMITRSQSFVVEHPQHGLARRLLIWDCSKDSFHWGETRQPVNWRPKPGDDVGGFFQGCAAVPYHVRWEDGGRLRVRGLFGLHLAQAVLEQLPERSGLPPAVGSTCFESLDSDLVQASLRVHSFGTPIFETQNELQANADSRLRLCWRNPSHCWAAVAKMEYIDVAAALASEEDDLSGSGSATFLLLMSPACQMEESALLAVRLLERDASSDAATSGAEGVAEAEAFQRLVVVEVLLQELQPGLFEQPRVHRQLARWTPFDPDGEPYPEEDVEGFTQHCHRAAVGPTDTRALWHQIFGRVLCSPSVVSRPEDFTGFAEGLKIYIQPLPSLVNADRLVVASLVRLAYNYTCDAGIFLCSEDRWDGSWSTWRQYIGEVALLQKFLTAPPEVLVTNASEADLILVPLLSQFLSNWWIFKQAARGCPRELLKYLKHMEWPQKYGIHVFPYADHMMNMREHDVGGLLSIYAMSTDTIFISFGTEMASPTHITMPSLLTDPNLQPSAEVLMEKDIFLIYSESIGCCHPVRKFLYDSLERFCDRAAPAAGSTRVQRRCLLQPRSRSKPSDATEPSRQTHGLSQADQASFNDAMRRSIFCPMGPGDTPHRHKFYHAILAGCIPVLFDFVSYFPGQRSWWREYGSPYQYSVPFPEDIPYGDMVVVVPCEDYAAAAEHLVQRLQRMTLEEIARRQALLRRARQFMTFQWDGSQPDAFTAIMQRIGRFVRKQPQIR</sequence>
<feature type="chain" id="PRO_5047082399" description="Exostosin GT47 domain-containing protein" evidence="4">
    <location>
        <begin position="26"/>
        <end position="1185"/>
    </location>
</feature>
<feature type="compositionally biased region" description="Basic and acidic residues" evidence="3">
    <location>
        <begin position="206"/>
        <end position="215"/>
    </location>
</feature>
<feature type="signal peptide" evidence="4">
    <location>
        <begin position="1"/>
        <end position="25"/>
    </location>
</feature>
<feature type="compositionally biased region" description="Polar residues" evidence="3">
    <location>
        <begin position="175"/>
        <end position="184"/>
    </location>
</feature>
<feature type="region of interest" description="Disordered" evidence="3">
    <location>
        <begin position="1012"/>
        <end position="1038"/>
    </location>
</feature>
<protein>
    <recommendedName>
        <fullName evidence="5">Exostosin GT47 domain-containing protein</fullName>
    </recommendedName>
</protein>
<comment type="caution">
    <text evidence="6">The sequence shown here is derived from an EMBL/GenBank/DDBJ whole genome shotgun (WGS) entry which is preliminary data.</text>
</comment>
<feature type="compositionally biased region" description="Polar residues" evidence="3">
    <location>
        <begin position="1025"/>
        <end position="1038"/>
    </location>
</feature>
<dbReference type="InterPro" id="IPR040911">
    <property type="entry name" value="Exostosin_GT47"/>
</dbReference>
<gene>
    <name evidence="6" type="ORF">CCMP2556_LOCUS29779</name>
</gene>
<organism evidence="6 7">
    <name type="scientific">Durusdinium trenchii</name>
    <dbReference type="NCBI Taxonomy" id="1381693"/>
    <lineage>
        <taxon>Eukaryota</taxon>
        <taxon>Sar</taxon>
        <taxon>Alveolata</taxon>
        <taxon>Dinophyceae</taxon>
        <taxon>Suessiales</taxon>
        <taxon>Symbiodiniaceae</taxon>
        <taxon>Durusdinium</taxon>
    </lineage>
</organism>
<dbReference type="PANTHER" id="PTHR11062:SF281">
    <property type="entry name" value="EXOSTOSIN-LIKE 2"/>
    <property type="match status" value="1"/>
</dbReference>
<evidence type="ECO:0000313" key="7">
    <source>
        <dbReference type="Proteomes" id="UP001642484"/>
    </source>
</evidence>
<dbReference type="EMBL" id="CAXAMN010021529">
    <property type="protein sequence ID" value="CAK9060525.1"/>
    <property type="molecule type" value="Genomic_DNA"/>
</dbReference>
<keyword evidence="4" id="KW-0732">Signal</keyword>
<evidence type="ECO:0000256" key="1">
    <source>
        <dbReference type="ARBA" id="ARBA00010271"/>
    </source>
</evidence>
<dbReference type="Pfam" id="PF03016">
    <property type="entry name" value="Exostosin_GT47"/>
    <property type="match status" value="1"/>
</dbReference>
<feature type="coiled-coil region" evidence="2">
    <location>
        <begin position="38"/>
        <end position="65"/>
    </location>
</feature>
<comment type="similarity">
    <text evidence="1">Belongs to the glycosyltransferase 47 family.</text>
</comment>
<proteinExistence type="inferred from homology"/>
<evidence type="ECO:0000313" key="6">
    <source>
        <dbReference type="EMBL" id="CAK9060525.1"/>
    </source>
</evidence>
<keyword evidence="2" id="KW-0175">Coiled coil</keyword>
<dbReference type="Proteomes" id="UP001642484">
    <property type="component" value="Unassembled WGS sequence"/>
</dbReference>
<feature type="region of interest" description="Disordered" evidence="3">
    <location>
        <begin position="155"/>
        <end position="235"/>
    </location>
</feature>
<accession>A0ABP0N9Q1</accession>